<organism evidence="1 2">
    <name type="scientific">Janibacter limosus</name>
    <dbReference type="NCBI Taxonomy" id="53458"/>
    <lineage>
        <taxon>Bacteria</taxon>
        <taxon>Bacillati</taxon>
        <taxon>Actinomycetota</taxon>
        <taxon>Actinomycetes</taxon>
        <taxon>Micrococcales</taxon>
        <taxon>Intrasporangiaceae</taxon>
        <taxon>Janibacter</taxon>
    </lineage>
</organism>
<dbReference type="EMBL" id="CP087977">
    <property type="protein sequence ID" value="UUZ44436.1"/>
    <property type="molecule type" value="Genomic_DNA"/>
</dbReference>
<evidence type="ECO:0000313" key="1">
    <source>
        <dbReference type="EMBL" id="UUZ44436.1"/>
    </source>
</evidence>
<evidence type="ECO:0000313" key="2">
    <source>
        <dbReference type="Proteomes" id="UP001059663"/>
    </source>
</evidence>
<proteinExistence type="predicted"/>
<protein>
    <submittedName>
        <fullName evidence="1">ACR3 family arsenite efflux transporter</fullName>
    </submittedName>
</protein>
<reference evidence="1" key="1">
    <citation type="submission" date="2021-11" db="EMBL/GenBank/DDBJ databases">
        <title>Study of the species diversity of bacterial strains isolated from a unique natural object - Shulgan-Tash cave (Bashkiria).</title>
        <authorList>
            <person name="Sazanova A.L."/>
            <person name="Chirak E.R."/>
            <person name="Safronova V.I."/>
        </authorList>
    </citation>
    <scope>NUCLEOTIDE SEQUENCE</scope>
    <source>
        <strain evidence="1">P1</strain>
    </source>
</reference>
<name>A0AC61U3G3_9MICO</name>
<sequence>MTTDTMTPPRLSTLDRYPAVWIGLAMVAGLLLGRLVPGLGEALSAIEIDGISLPIAIGLLVMMYPVLAKVRYDRLDTVTSDRRLLGSSLVLNWIIGPALMFAPARIFLPDLPEYRTGLIIVGLARCIAMVIIWNDWRAATATPRPCSWRSTASSGSSPSPLSAGSTSPCCRAGSALDQTGFDVSPWQIAKSVLIFLGIPLLAGYLTRRGGERRWGRERYEESFLPKIGPWALYGLLFTIVLLFALQGEQITSKPGDVARIALPLLAYFAIMWGIGYLTGRLLGMSYERTTTLAFTASGNNFELAIAVAIATFGATSGQALAGVVGPLIEVPALVGPGLRQPRAASTLPPPFASSGPVPHPRGGSIVSTAPHQPDTYDRLVDDLSYAYDGVFSPETVATVVHEARALLEPRATITQYLPIFVAKQAREQLMAVARAEGRVAKQVPEVLFVCVHNAGRSQLAAALTEHLSARKVHVRSAGSQPVDEISPVVREALAERGIELGAPYPKPLTHSVVRAADVIVTMGCGDACPVFPGKRYEDWDVADPDGQPLDVVRDIRDDIRARVTTLLRDVLP</sequence>
<dbReference type="Proteomes" id="UP001059663">
    <property type="component" value="Chromosome"/>
</dbReference>
<accession>A0AC61U3G3</accession>
<gene>
    <name evidence="1" type="primary">arsB</name>
    <name evidence="1" type="ORF">LP422_18795</name>
</gene>